<evidence type="ECO:0000313" key="3">
    <source>
        <dbReference type="Proteomes" id="UP000037660"/>
    </source>
</evidence>
<sequence>MTAASGGSLRFGYTIAYVADVAASLDFFERAFGFARRFLHDSGSYGELDTGATTLAFAAHALADTNFAGGHVAADASPRPLGIEIAFVTDDVAAAHARAIAAGAREMAAPQPRPWGQVVSYVRCPDGLLVELCTPVGG</sequence>
<dbReference type="PROSITE" id="PS51819">
    <property type="entry name" value="VOC"/>
    <property type="match status" value="1"/>
</dbReference>
<dbReference type="Pfam" id="PF00903">
    <property type="entry name" value="Glyoxalase"/>
    <property type="match status" value="1"/>
</dbReference>
<comment type="caution">
    <text evidence="2">The sequence shown here is derived from an EMBL/GenBank/DDBJ whole genome shotgun (WGS) entry which is preliminary data.</text>
</comment>
<dbReference type="GO" id="GO:0004462">
    <property type="term" value="F:lactoylglutathione lyase activity"/>
    <property type="evidence" value="ECO:0007669"/>
    <property type="project" value="UniProtKB-EC"/>
</dbReference>
<dbReference type="Gene3D" id="3.10.180.10">
    <property type="entry name" value="2,3-Dihydroxybiphenyl 1,2-Dioxygenase, domain 1"/>
    <property type="match status" value="1"/>
</dbReference>
<protein>
    <submittedName>
        <fullName evidence="2">Lactoylglutathione lyase</fullName>
        <ecNumber evidence="2">4.4.1.5</ecNumber>
    </submittedName>
</protein>
<dbReference type="EMBL" id="BBYR01000067">
    <property type="protein sequence ID" value="GAP38140.1"/>
    <property type="molecule type" value="Genomic_DNA"/>
</dbReference>
<dbReference type="Proteomes" id="UP000037660">
    <property type="component" value="Unassembled WGS sequence"/>
</dbReference>
<proteinExistence type="predicted"/>
<dbReference type="SUPFAM" id="SSF54593">
    <property type="entry name" value="Glyoxalase/Bleomycin resistance protein/Dihydroxybiphenyl dioxygenase"/>
    <property type="match status" value="1"/>
</dbReference>
<name>A0A0K8P7H2_PISS1</name>
<dbReference type="EC" id="4.4.1.5" evidence="2"/>
<dbReference type="InterPro" id="IPR004360">
    <property type="entry name" value="Glyas_Fos-R_dOase_dom"/>
</dbReference>
<dbReference type="STRING" id="1547922.ISF6_4334"/>
<organism evidence="2 3">
    <name type="scientific">Piscinibacter sakaiensis</name>
    <name type="common">Ideonella sakaiensis</name>
    <dbReference type="NCBI Taxonomy" id="1547922"/>
    <lineage>
        <taxon>Bacteria</taxon>
        <taxon>Pseudomonadati</taxon>
        <taxon>Pseudomonadota</taxon>
        <taxon>Betaproteobacteria</taxon>
        <taxon>Burkholderiales</taxon>
        <taxon>Sphaerotilaceae</taxon>
        <taxon>Piscinibacter</taxon>
    </lineage>
</organism>
<dbReference type="AlphaFoldDB" id="A0A0K8P7H2"/>
<gene>
    <name evidence="2" type="ORF">ISF6_4334</name>
</gene>
<evidence type="ECO:0000259" key="1">
    <source>
        <dbReference type="PROSITE" id="PS51819"/>
    </source>
</evidence>
<keyword evidence="2" id="KW-0456">Lyase</keyword>
<reference evidence="2 3" key="2">
    <citation type="journal article" date="2016" name="Science">
        <title>A bacterium that degrades and assimilates poly(ethylene terephthalate).</title>
        <authorList>
            <person name="Yoshida S."/>
            <person name="Hiraga K."/>
            <person name="Takehana T."/>
            <person name="Taniguchi I."/>
            <person name="Yamaji H."/>
            <person name="Maeda Y."/>
            <person name="Toyohara K."/>
            <person name="Miyamoto K."/>
            <person name="Kimura Y."/>
            <person name="Oda K."/>
        </authorList>
    </citation>
    <scope>NUCLEOTIDE SEQUENCE [LARGE SCALE GENOMIC DNA]</scope>
    <source>
        <strain evidence="3">NBRC 110686 / TISTR 2288 / 201-F6</strain>
    </source>
</reference>
<evidence type="ECO:0000313" key="2">
    <source>
        <dbReference type="EMBL" id="GAP38140.1"/>
    </source>
</evidence>
<keyword evidence="3" id="KW-1185">Reference proteome</keyword>
<reference evidence="3" key="1">
    <citation type="submission" date="2015-07" db="EMBL/GenBank/DDBJ databases">
        <title>Discovery of a poly(ethylene terephthalate assimilation.</title>
        <authorList>
            <person name="Yoshida S."/>
            <person name="Hiraga K."/>
            <person name="Takehana T."/>
            <person name="Taniguchi I."/>
            <person name="Yamaji H."/>
            <person name="Maeda Y."/>
            <person name="Toyohara K."/>
            <person name="Miyamoto K."/>
            <person name="Kimura Y."/>
            <person name="Oda K."/>
        </authorList>
    </citation>
    <scope>NUCLEOTIDE SEQUENCE [LARGE SCALE GENOMIC DNA]</scope>
    <source>
        <strain evidence="3">NBRC 110686 / TISTR 2288 / 201-F6</strain>
    </source>
</reference>
<dbReference type="InterPro" id="IPR029068">
    <property type="entry name" value="Glyas_Bleomycin-R_OHBP_Dase"/>
</dbReference>
<accession>A0A0K8P7H2</accession>
<dbReference type="InterPro" id="IPR037523">
    <property type="entry name" value="VOC_core"/>
</dbReference>
<feature type="domain" description="VOC" evidence="1">
    <location>
        <begin position="10"/>
        <end position="135"/>
    </location>
</feature>